<evidence type="ECO:0000313" key="3">
    <source>
        <dbReference type="Proteomes" id="UP000286415"/>
    </source>
</evidence>
<organism evidence="2 3">
    <name type="scientific">Clonorchis sinensis</name>
    <name type="common">Chinese liver fluke</name>
    <dbReference type="NCBI Taxonomy" id="79923"/>
    <lineage>
        <taxon>Eukaryota</taxon>
        <taxon>Metazoa</taxon>
        <taxon>Spiralia</taxon>
        <taxon>Lophotrochozoa</taxon>
        <taxon>Platyhelminthes</taxon>
        <taxon>Trematoda</taxon>
        <taxon>Digenea</taxon>
        <taxon>Opisthorchiida</taxon>
        <taxon>Opisthorchiata</taxon>
        <taxon>Opisthorchiidae</taxon>
        <taxon>Clonorchis</taxon>
    </lineage>
</organism>
<accession>A0A419PV81</accession>
<dbReference type="STRING" id="79923.A0A419PV81"/>
<evidence type="ECO:0000313" key="2">
    <source>
        <dbReference type="EMBL" id="KAG5445309.1"/>
    </source>
</evidence>
<comment type="caution">
    <text evidence="2">The sequence shown here is derived from an EMBL/GenBank/DDBJ whole genome shotgun (WGS) entry which is preliminary data.</text>
</comment>
<proteinExistence type="predicted"/>
<name>A0A419PV81_CLOSI</name>
<dbReference type="Gene3D" id="1.10.555.10">
    <property type="entry name" value="Rho GTPase activation protein"/>
    <property type="match status" value="1"/>
</dbReference>
<sequence length="724" mass="80941">MAYRHLPGSPINARWSSSAEQLRPCALDVAACKLLGLTKNLGQIPGNMNPEDAIRAEMLRRAARLSCSIESEEAWHLIGLFQETQPTTFLRICHRILASFLELTHDYFDQGWPLKSRLLSDAGHNGGSMSRRHQWRSKTLSMALDNIVCDRRGTSTIDPLLLSSYRTTRIQNHVLASPLRRSPCVNCDSPDKSPAHSIKRQRTPNSLSKLRTITARHLFKQILPSKPTNVNHNGEIKLFSTRPEEPMNIGPTITDAPVTSCPGADTWMHPSVLSNLPIVKGILSSGSDTLDCTICRCLIEYMLDTPDVYSTEGLFRIPGNSQRIRDLWIQMQDYFQTPYIRIPQPEPDSHNMCAAVQWDRWDVYNILSCFSPHDLASLLLRTIVTGSRMAPSSALSSASKYPPRHLWSDDFSADSFSTHGLIPTQASDLCFLATRLQYVLNGANSHLPSEDWMPILCQARQLLTYRIVLQLLLPSPERNILLGLLQLFNRVAKANATSRMSAECLARCAAVAVFGPPSVTRTPELSTSGSEENPLRWRIDTLTNLIHMADQLSQLPELVYTVVRNRLRIRFGHSPIQRAPLTTSSVCNLPPDIVPDSNAHQLPKRMRRTNLPLNPDWVPQSIMTGVGSVIENTKTELSSNIIRKTPVRMSLPRSVSALEPGAHLSKPQVNKSRGLSGVEAFQFWRRQKSAAVQQHQRASAHRLSKVQSAIALKHTSHRSREAAS</sequence>
<dbReference type="AlphaFoldDB" id="A0A419PV81"/>
<dbReference type="InterPro" id="IPR008936">
    <property type="entry name" value="Rho_GTPase_activation_prot"/>
</dbReference>
<keyword evidence="3" id="KW-1185">Reference proteome</keyword>
<dbReference type="GO" id="GO:0005737">
    <property type="term" value="C:cytoplasm"/>
    <property type="evidence" value="ECO:0007669"/>
    <property type="project" value="TreeGrafter"/>
</dbReference>
<reference evidence="2 3" key="2">
    <citation type="journal article" date="2021" name="Genomics">
        <title>High-quality reference genome for Clonorchis sinensis.</title>
        <authorList>
            <person name="Young N.D."/>
            <person name="Stroehlein A.J."/>
            <person name="Kinkar L."/>
            <person name="Wang T."/>
            <person name="Sohn W.M."/>
            <person name="Chang B.C.H."/>
            <person name="Kaur P."/>
            <person name="Weisz D."/>
            <person name="Dudchenko O."/>
            <person name="Aiden E.L."/>
            <person name="Korhonen P.K."/>
            <person name="Gasser R.B."/>
        </authorList>
    </citation>
    <scope>NUCLEOTIDE SEQUENCE [LARGE SCALE GENOMIC DNA]</scope>
    <source>
        <strain evidence="2">Cs-k2</strain>
    </source>
</reference>
<dbReference type="GO" id="GO:0051056">
    <property type="term" value="P:regulation of small GTPase mediated signal transduction"/>
    <property type="evidence" value="ECO:0007669"/>
    <property type="project" value="TreeGrafter"/>
</dbReference>
<evidence type="ECO:0000256" key="1">
    <source>
        <dbReference type="ARBA" id="ARBA00022468"/>
    </source>
</evidence>
<protein>
    <submittedName>
        <fullName evidence="2">Uncharacterized protein</fullName>
    </submittedName>
</protein>
<reference evidence="2 3" key="1">
    <citation type="journal article" date="2018" name="Biotechnol. Adv.">
        <title>Improved genomic resources and new bioinformatic workflow for the carcinogenic parasite Clonorchis sinensis: Biotechnological implications.</title>
        <authorList>
            <person name="Wang D."/>
            <person name="Korhonen P.K."/>
            <person name="Gasser R.B."/>
            <person name="Young N.D."/>
        </authorList>
    </citation>
    <scope>NUCLEOTIDE SEQUENCE [LARGE SCALE GENOMIC DNA]</scope>
    <source>
        <strain evidence="2">Cs-k2</strain>
    </source>
</reference>
<dbReference type="Proteomes" id="UP000286415">
    <property type="component" value="Unassembled WGS sequence"/>
</dbReference>
<keyword evidence="1" id="KW-0343">GTPase activation</keyword>
<dbReference type="InParanoid" id="A0A419PV81"/>
<dbReference type="PANTHER" id="PTHR14963">
    <property type="entry name" value="RHO GTPASE ACTIVATING PROTEIN 18,19-RELATED"/>
    <property type="match status" value="1"/>
</dbReference>
<dbReference type="OrthoDB" id="6236246at2759"/>
<dbReference type="PANTHER" id="PTHR14963:SF7">
    <property type="entry name" value="RHO GTPASE-ACTIVATING PROTEIN 19"/>
    <property type="match status" value="1"/>
</dbReference>
<dbReference type="GO" id="GO:0005096">
    <property type="term" value="F:GTPase activator activity"/>
    <property type="evidence" value="ECO:0007669"/>
    <property type="project" value="UniProtKB-KW"/>
</dbReference>
<dbReference type="EMBL" id="NIRI02000056">
    <property type="protein sequence ID" value="KAG5445309.1"/>
    <property type="molecule type" value="Genomic_DNA"/>
</dbReference>
<dbReference type="SUPFAM" id="SSF48350">
    <property type="entry name" value="GTPase activation domain, GAP"/>
    <property type="match status" value="1"/>
</dbReference>
<gene>
    <name evidence="2" type="ORF">CSKR_105794</name>
</gene>